<evidence type="ECO:0000256" key="3">
    <source>
        <dbReference type="ARBA" id="ARBA00022723"/>
    </source>
</evidence>
<dbReference type="InterPro" id="IPR058240">
    <property type="entry name" value="rSAM_sf"/>
</dbReference>
<dbReference type="InterPro" id="IPR050377">
    <property type="entry name" value="Radical_SAM_PqqE_MftC-like"/>
</dbReference>
<evidence type="ECO:0000256" key="4">
    <source>
        <dbReference type="ARBA" id="ARBA00023004"/>
    </source>
</evidence>
<dbReference type="AlphaFoldDB" id="A0A4S2AN91"/>
<dbReference type="GO" id="GO:0046872">
    <property type="term" value="F:metal ion binding"/>
    <property type="evidence" value="ECO:0007669"/>
    <property type="project" value="UniProtKB-KW"/>
</dbReference>
<dbReference type="InterPro" id="IPR013785">
    <property type="entry name" value="Aldolase_TIM"/>
</dbReference>
<dbReference type="CDD" id="cd01335">
    <property type="entry name" value="Radical_SAM"/>
    <property type="match status" value="1"/>
</dbReference>
<dbReference type="PANTHER" id="PTHR11228">
    <property type="entry name" value="RADICAL SAM DOMAIN PROTEIN"/>
    <property type="match status" value="1"/>
</dbReference>
<protein>
    <submittedName>
        <fullName evidence="7">Radical SAM/SPASM domain-containing protein</fullName>
    </submittedName>
</protein>
<keyword evidence="3" id="KW-0479">Metal-binding</keyword>
<feature type="domain" description="Radical SAM core" evidence="6">
    <location>
        <begin position="14"/>
        <end position="144"/>
    </location>
</feature>
<dbReference type="RefSeq" id="WP_136014281.1">
    <property type="nucleotide sequence ID" value="NZ_CAKOCY010000020.1"/>
</dbReference>
<sequence length="330" mass="37763">MISKIIEPKILSLITTEKCTAACHNCCFQCSPRLKQRMSLEDMKFLIDEVIKDFPMILACVFTGGECTTLGTDLHQIINYAAINNLKCRIVTNGHWAVSESRALLFLKQLKDAGLHELNLSTGDEHQKWIPYDRIVYACQAAVKLEMFVAVNIESTPESKFTSVSMKSDDRISREIMLGKVVVKDSLWIDFDKEHLDRTLEMNDGPCINLFNTISVSPDGHLQACCGLTCKNSIYLDLGSYRKHSLRQLYIEQFDDLMKLWLYTHGPKKIYSFLCEKKGVANESYRYPHICSMCHHILENKENMDIIKANISSIIPSVMLKYQFINNLKT</sequence>
<dbReference type="Proteomes" id="UP000305751">
    <property type="component" value="Unassembled WGS sequence"/>
</dbReference>
<dbReference type="Gene3D" id="3.20.20.70">
    <property type="entry name" value="Aldolase class I"/>
    <property type="match status" value="1"/>
</dbReference>
<gene>
    <name evidence="7" type="ORF">E5356_10260</name>
</gene>
<dbReference type="EMBL" id="SRZA01000028">
    <property type="protein sequence ID" value="TGY02657.1"/>
    <property type="molecule type" value="Genomic_DNA"/>
</dbReference>
<evidence type="ECO:0000313" key="8">
    <source>
        <dbReference type="Proteomes" id="UP000305751"/>
    </source>
</evidence>
<proteinExistence type="predicted"/>
<keyword evidence="5" id="KW-0411">Iron-sulfur</keyword>
<dbReference type="InterPro" id="IPR007197">
    <property type="entry name" value="rSAM"/>
</dbReference>
<dbReference type="SFLD" id="SFLDS00029">
    <property type="entry name" value="Radical_SAM"/>
    <property type="match status" value="1"/>
</dbReference>
<evidence type="ECO:0000313" key="7">
    <source>
        <dbReference type="EMBL" id="TGY02657.1"/>
    </source>
</evidence>
<comment type="caution">
    <text evidence="7">The sequence shown here is derived from an EMBL/GenBank/DDBJ whole genome shotgun (WGS) entry which is preliminary data.</text>
</comment>
<keyword evidence="8" id="KW-1185">Reference proteome</keyword>
<dbReference type="PANTHER" id="PTHR11228:SF34">
    <property type="entry name" value="TUNGSTEN-CONTAINING ALDEHYDE FERREDOXIN OXIDOREDUCTASE COFACTOR MODIFYING PROTEIN"/>
    <property type="match status" value="1"/>
</dbReference>
<dbReference type="GO" id="GO:0003824">
    <property type="term" value="F:catalytic activity"/>
    <property type="evidence" value="ECO:0007669"/>
    <property type="project" value="InterPro"/>
</dbReference>
<comment type="cofactor">
    <cofactor evidence="1">
        <name>[4Fe-4S] cluster</name>
        <dbReference type="ChEBI" id="CHEBI:49883"/>
    </cofactor>
</comment>
<reference evidence="7 8" key="1">
    <citation type="submission" date="2019-04" db="EMBL/GenBank/DDBJ databases">
        <title>Microbes associate with the intestines of laboratory mice.</title>
        <authorList>
            <person name="Navarre W."/>
            <person name="Wong E."/>
            <person name="Huang K."/>
            <person name="Tropini C."/>
            <person name="Ng K."/>
            <person name="Yu B."/>
        </authorList>
    </citation>
    <scope>NUCLEOTIDE SEQUENCE [LARGE SCALE GENOMIC DNA]</scope>
    <source>
        <strain evidence="7 8">NM70_E10</strain>
    </source>
</reference>
<evidence type="ECO:0000256" key="2">
    <source>
        <dbReference type="ARBA" id="ARBA00022691"/>
    </source>
</evidence>
<dbReference type="GO" id="GO:0051536">
    <property type="term" value="F:iron-sulfur cluster binding"/>
    <property type="evidence" value="ECO:0007669"/>
    <property type="project" value="UniProtKB-KW"/>
</dbReference>
<dbReference type="SUPFAM" id="SSF102114">
    <property type="entry name" value="Radical SAM enzymes"/>
    <property type="match status" value="1"/>
</dbReference>
<evidence type="ECO:0000256" key="1">
    <source>
        <dbReference type="ARBA" id="ARBA00001966"/>
    </source>
</evidence>
<evidence type="ECO:0000256" key="5">
    <source>
        <dbReference type="ARBA" id="ARBA00023014"/>
    </source>
</evidence>
<dbReference type="Pfam" id="PF04055">
    <property type="entry name" value="Radical_SAM"/>
    <property type="match status" value="1"/>
</dbReference>
<accession>A0A4S2AN91</accession>
<keyword evidence="4" id="KW-0408">Iron</keyword>
<organism evidence="7 8">
    <name type="scientific">Bacteroides acidifaciens</name>
    <dbReference type="NCBI Taxonomy" id="85831"/>
    <lineage>
        <taxon>Bacteria</taxon>
        <taxon>Pseudomonadati</taxon>
        <taxon>Bacteroidota</taxon>
        <taxon>Bacteroidia</taxon>
        <taxon>Bacteroidales</taxon>
        <taxon>Bacteroidaceae</taxon>
        <taxon>Bacteroides</taxon>
    </lineage>
</organism>
<evidence type="ECO:0000259" key="6">
    <source>
        <dbReference type="Pfam" id="PF04055"/>
    </source>
</evidence>
<name>A0A4S2AN91_9BACE</name>
<keyword evidence="2" id="KW-0949">S-adenosyl-L-methionine</keyword>